<evidence type="ECO:0000313" key="3">
    <source>
        <dbReference type="Proteomes" id="UP000269154"/>
    </source>
</evidence>
<dbReference type="EMBL" id="RCBY01000053">
    <property type="protein sequence ID" value="RQH44328.1"/>
    <property type="molecule type" value="Genomic_DNA"/>
</dbReference>
<keyword evidence="3" id="KW-1185">Reference proteome</keyword>
<dbReference type="AlphaFoldDB" id="A0A3N6QLG7"/>
<name>A0A3N6QLG7_9CYAN</name>
<dbReference type="InterPro" id="IPR021027">
    <property type="entry name" value="Transposase_put_HTH"/>
</dbReference>
<dbReference type="OrthoDB" id="551605at2"/>
<reference evidence="2 3" key="1">
    <citation type="journal article" date="2018" name="ACS Chem. Biol.">
        <title>Ketoreductase domain dysfunction expands chemodiversity: malyngamide biosynthesis in the cyanobacterium Okeania hirsuta.</title>
        <authorList>
            <person name="Moss N.A."/>
            <person name="Leao T."/>
            <person name="Rankin M."/>
            <person name="McCullough T.M."/>
            <person name="Qu P."/>
            <person name="Korobeynikov A."/>
            <person name="Smith J.L."/>
            <person name="Gerwick L."/>
            <person name="Gerwick W.H."/>
        </authorList>
    </citation>
    <scope>NUCLEOTIDE SEQUENCE [LARGE SCALE GENOMIC DNA]</scope>
    <source>
        <strain evidence="2 3">PAB10Feb10-1</strain>
    </source>
</reference>
<organism evidence="2 3">
    <name type="scientific">Okeania hirsuta</name>
    <dbReference type="NCBI Taxonomy" id="1458930"/>
    <lineage>
        <taxon>Bacteria</taxon>
        <taxon>Bacillati</taxon>
        <taxon>Cyanobacteriota</taxon>
        <taxon>Cyanophyceae</taxon>
        <taxon>Oscillatoriophycideae</taxon>
        <taxon>Oscillatoriales</taxon>
        <taxon>Microcoleaceae</taxon>
        <taxon>Okeania</taxon>
    </lineage>
</organism>
<protein>
    <recommendedName>
        <fullName evidence="1">Transposase putative helix-turn-helix domain-containing protein</fullName>
    </recommendedName>
</protein>
<evidence type="ECO:0000259" key="1">
    <source>
        <dbReference type="Pfam" id="PF12323"/>
    </source>
</evidence>
<dbReference type="Pfam" id="PF12323">
    <property type="entry name" value="HTH_OrfB_IS605"/>
    <property type="match status" value="1"/>
</dbReference>
<dbReference type="RefSeq" id="WP_124147335.1">
    <property type="nucleotide sequence ID" value="NZ_CAWOKI010000256.1"/>
</dbReference>
<dbReference type="Proteomes" id="UP000269154">
    <property type="component" value="Unassembled WGS sequence"/>
</dbReference>
<comment type="caution">
    <text evidence="2">The sequence shown here is derived from an EMBL/GenBank/DDBJ whole genome shotgun (WGS) entry which is preliminary data.</text>
</comment>
<feature type="domain" description="Transposase putative helix-turn-helix" evidence="1">
    <location>
        <begin position="1"/>
        <end position="44"/>
    </location>
</feature>
<gene>
    <name evidence="2" type="ORF">D5R40_11710</name>
</gene>
<sequence length="250" mass="29016">MLLKYKYKLKPHKRQGVIIANWLELARRQYNYRLAERLNWFEATRTPVNACPLNVSVVPIERIYQNIPEFRVHFGDGRKKDSDGNPITRKGDQHPNLVNGYVLWETVQLADLAQTKKLFREYKSIHSQVLQDVIQRVQTTMDNFSKPDKKGKTSGRPKFKGRHYYNSFSYPQLSNANIVKNANGRFCVNLPKIGLVALVYNRPIPTGFKVKTGTVIREADGWYISFTIEDKTVPYEVVEIQPTEDNSCMY</sequence>
<evidence type="ECO:0000313" key="2">
    <source>
        <dbReference type="EMBL" id="RQH44328.1"/>
    </source>
</evidence>
<accession>A0A3N6QLG7</accession>
<proteinExistence type="predicted"/>